<evidence type="ECO:0000259" key="3">
    <source>
        <dbReference type="Pfam" id="PF05448"/>
    </source>
</evidence>
<dbReference type="InterPro" id="IPR029058">
    <property type="entry name" value="AB_hydrolase_fold"/>
</dbReference>
<feature type="domain" description="Acetyl xylan esterase" evidence="3">
    <location>
        <begin position="19"/>
        <end position="298"/>
    </location>
</feature>
<protein>
    <recommendedName>
        <fullName evidence="3">Acetyl xylan esterase domain-containing protein</fullName>
    </recommendedName>
</protein>
<feature type="active site" description="Charge relay system" evidence="1">
    <location>
        <position position="263"/>
    </location>
</feature>
<dbReference type="EMBL" id="POWF01000001">
    <property type="protein sequence ID" value="PNQ74776.1"/>
    <property type="molecule type" value="Genomic_DNA"/>
</dbReference>
<comment type="caution">
    <text evidence="4">The sequence shown here is derived from an EMBL/GenBank/DDBJ whole genome shotgun (WGS) entry which is preliminary data.</text>
</comment>
<dbReference type="Proteomes" id="UP000236641">
    <property type="component" value="Unassembled WGS sequence"/>
</dbReference>
<organism evidence="4 5">
    <name type="scientific">Hanstruepera neustonica</name>
    <dbReference type="NCBI Taxonomy" id="1445657"/>
    <lineage>
        <taxon>Bacteria</taxon>
        <taxon>Pseudomonadati</taxon>
        <taxon>Bacteroidota</taxon>
        <taxon>Flavobacteriia</taxon>
        <taxon>Flavobacteriales</taxon>
        <taxon>Flavobacteriaceae</taxon>
        <taxon>Hanstruepera</taxon>
    </lineage>
</organism>
<dbReference type="PANTHER" id="PTHR40111">
    <property type="entry name" value="CEPHALOSPORIN-C DEACETYLASE"/>
    <property type="match status" value="1"/>
</dbReference>
<evidence type="ECO:0000313" key="4">
    <source>
        <dbReference type="EMBL" id="PNQ74776.1"/>
    </source>
</evidence>
<accession>A0A2K1E3B1</accession>
<sequence>MKLFKLLLFFILFNISSCYKPVQKPADFDEFWKTSVSELGNEIEVRTIKDTVLGSKELSLKAIESYQDITIYAWVSIPKKPGKYPVFINFFGFGKGNPNKDEPSKKWFLSQKDHINIVVDIRGQGLSTDKIKFKGYLTKGLEDKNTFIYKGAYLDAVKIVDYAHTIPEGDGNIIVKGGSQGGALAIAATALNPKVTMCISNFPFLTDMLNYDKTKWPMKIWIHEAKMKEWKLEELHETLSYFDALNFADNINVPVFMRTQETDTITPKETTVKLFNSIKNKNKNIYIDPCDGHGCSSSSKEANNLEHAFIKKNLISF</sequence>
<dbReference type="GO" id="GO:0005976">
    <property type="term" value="P:polysaccharide metabolic process"/>
    <property type="evidence" value="ECO:0007669"/>
    <property type="project" value="TreeGrafter"/>
</dbReference>
<dbReference type="SUPFAM" id="SSF53474">
    <property type="entry name" value="alpha/beta-Hydrolases"/>
    <property type="match status" value="1"/>
</dbReference>
<feature type="chain" id="PRO_5014403376" description="Acetyl xylan esterase domain-containing protein" evidence="2">
    <location>
        <begin position="21"/>
        <end position="317"/>
    </location>
</feature>
<dbReference type="Pfam" id="PF05448">
    <property type="entry name" value="AXE1"/>
    <property type="match status" value="1"/>
</dbReference>
<dbReference type="InterPro" id="IPR039069">
    <property type="entry name" value="CE7"/>
</dbReference>
<dbReference type="OrthoDB" id="3668964at2"/>
<evidence type="ECO:0000256" key="2">
    <source>
        <dbReference type="SAM" id="SignalP"/>
    </source>
</evidence>
<reference evidence="4 5" key="1">
    <citation type="submission" date="2018-01" db="EMBL/GenBank/DDBJ databases">
        <title>The draft genome of Hanstruepera neustonica JCM19743.</title>
        <authorList>
            <person name="He R.-H."/>
            <person name="Du Z.-J."/>
        </authorList>
    </citation>
    <scope>NUCLEOTIDE SEQUENCE [LARGE SCALE GENOMIC DNA]</scope>
    <source>
        <strain evidence="4 5">JCM19743</strain>
    </source>
</reference>
<feature type="active site" description="Nucleophile" evidence="1">
    <location>
        <position position="179"/>
    </location>
</feature>
<dbReference type="AlphaFoldDB" id="A0A2K1E3B1"/>
<dbReference type="InterPro" id="IPR008391">
    <property type="entry name" value="AXE1_dom"/>
</dbReference>
<name>A0A2K1E3B1_9FLAO</name>
<keyword evidence="2" id="KW-0732">Signal</keyword>
<evidence type="ECO:0000313" key="5">
    <source>
        <dbReference type="Proteomes" id="UP000236641"/>
    </source>
</evidence>
<evidence type="ECO:0000256" key="1">
    <source>
        <dbReference type="PIRSR" id="PIRSR639069-1"/>
    </source>
</evidence>
<dbReference type="GO" id="GO:0052689">
    <property type="term" value="F:carboxylic ester hydrolase activity"/>
    <property type="evidence" value="ECO:0007669"/>
    <property type="project" value="TreeGrafter"/>
</dbReference>
<gene>
    <name evidence="4" type="ORF">C1T31_01150</name>
</gene>
<feature type="active site" description="Charge relay system" evidence="1">
    <location>
        <position position="293"/>
    </location>
</feature>
<dbReference type="PANTHER" id="PTHR40111:SF1">
    <property type="entry name" value="CEPHALOSPORIN-C DEACETYLASE"/>
    <property type="match status" value="1"/>
</dbReference>
<proteinExistence type="predicted"/>
<keyword evidence="5" id="KW-1185">Reference proteome</keyword>
<dbReference type="RefSeq" id="WP_103050629.1">
    <property type="nucleotide sequence ID" value="NZ_POWF01000001.1"/>
</dbReference>
<dbReference type="Gene3D" id="3.40.50.1820">
    <property type="entry name" value="alpha/beta hydrolase"/>
    <property type="match status" value="1"/>
</dbReference>
<feature type="signal peptide" evidence="2">
    <location>
        <begin position="1"/>
        <end position="20"/>
    </location>
</feature>